<sequence length="125" mass="14093">MIQMKNMRFVGVLVLTFFFFLSSAYADQLSNQLSETKGPLHKFSRGIVYMIGSPFQVFKDVIQISAETEPFYLATWKGPTVGLATGVYDTGRQLFAGLFDLFTFYTPAGRDWKPLCAPETMIPEV</sequence>
<evidence type="ECO:0000313" key="2">
    <source>
        <dbReference type="EMBL" id="OGW96108.1"/>
    </source>
</evidence>
<accession>A0A1G1KT50</accession>
<organism evidence="2 3">
    <name type="scientific">Candidatus Danuiimicrobium aquiferis</name>
    <dbReference type="NCBI Taxonomy" id="1801832"/>
    <lineage>
        <taxon>Bacteria</taxon>
        <taxon>Pseudomonadati</taxon>
        <taxon>Candidatus Omnitrophota</taxon>
        <taxon>Candidatus Danuiimicrobium</taxon>
    </lineage>
</organism>
<dbReference type="Proteomes" id="UP000178187">
    <property type="component" value="Unassembled WGS sequence"/>
</dbReference>
<feature type="signal peptide" evidence="1">
    <location>
        <begin position="1"/>
        <end position="26"/>
    </location>
</feature>
<evidence type="ECO:0008006" key="4">
    <source>
        <dbReference type="Google" id="ProtNLM"/>
    </source>
</evidence>
<evidence type="ECO:0000313" key="3">
    <source>
        <dbReference type="Proteomes" id="UP000178187"/>
    </source>
</evidence>
<gene>
    <name evidence="2" type="ORF">A3G33_01990</name>
</gene>
<protein>
    <recommendedName>
        <fullName evidence="4">Exosortase system-associated protein, TIGR04073 family</fullName>
    </recommendedName>
</protein>
<name>A0A1G1KT50_9BACT</name>
<evidence type="ECO:0000256" key="1">
    <source>
        <dbReference type="SAM" id="SignalP"/>
    </source>
</evidence>
<dbReference type="EMBL" id="MHFR01000053">
    <property type="protein sequence ID" value="OGW96108.1"/>
    <property type="molecule type" value="Genomic_DNA"/>
</dbReference>
<reference evidence="2 3" key="1">
    <citation type="journal article" date="2016" name="Nat. Commun.">
        <title>Thousands of microbial genomes shed light on interconnected biogeochemical processes in an aquifer system.</title>
        <authorList>
            <person name="Anantharaman K."/>
            <person name="Brown C.T."/>
            <person name="Hug L.A."/>
            <person name="Sharon I."/>
            <person name="Castelle C.J."/>
            <person name="Probst A.J."/>
            <person name="Thomas B.C."/>
            <person name="Singh A."/>
            <person name="Wilkins M.J."/>
            <person name="Karaoz U."/>
            <person name="Brodie E.L."/>
            <person name="Williams K.H."/>
            <person name="Hubbard S.S."/>
            <person name="Banfield J.F."/>
        </authorList>
    </citation>
    <scope>NUCLEOTIDE SEQUENCE [LARGE SCALE GENOMIC DNA]</scope>
</reference>
<feature type="chain" id="PRO_5009576530" description="Exosortase system-associated protein, TIGR04073 family" evidence="1">
    <location>
        <begin position="27"/>
        <end position="125"/>
    </location>
</feature>
<comment type="caution">
    <text evidence="2">The sequence shown here is derived from an EMBL/GenBank/DDBJ whole genome shotgun (WGS) entry which is preliminary data.</text>
</comment>
<keyword evidence="1" id="KW-0732">Signal</keyword>
<dbReference type="AlphaFoldDB" id="A0A1G1KT50"/>
<proteinExistence type="predicted"/>